<feature type="compositionally biased region" description="Basic and acidic residues" evidence="1">
    <location>
        <begin position="16"/>
        <end position="27"/>
    </location>
</feature>
<feature type="compositionally biased region" description="Basic residues" evidence="1">
    <location>
        <begin position="1"/>
        <end position="12"/>
    </location>
</feature>
<comment type="caution">
    <text evidence="2">The sequence shown here is derived from an EMBL/GenBank/DDBJ whole genome shotgun (WGS) entry which is preliminary data.</text>
</comment>
<evidence type="ECO:0000313" key="2">
    <source>
        <dbReference type="EMBL" id="RIA83696.1"/>
    </source>
</evidence>
<organism evidence="2 3">
    <name type="scientific">Glomus cerebriforme</name>
    <dbReference type="NCBI Taxonomy" id="658196"/>
    <lineage>
        <taxon>Eukaryota</taxon>
        <taxon>Fungi</taxon>
        <taxon>Fungi incertae sedis</taxon>
        <taxon>Mucoromycota</taxon>
        <taxon>Glomeromycotina</taxon>
        <taxon>Glomeromycetes</taxon>
        <taxon>Glomerales</taxon>
        <taxon>Glomeraceae</taxon>
        <taxon>Glomus</taxon>
    </lineage>
</organism>
<keyword evidence="3" id="KW-1185">Reference proteome</keyword>
<reference evidence="2 3" key="1">
    <citation type="submission" date="2018-06" db="EMBL/GenBank/DDBJ databases">
        <title>Comparative genomics reveals the genomic features of Rhizophagus irregularis, R. cerebriforme, R. diaphanum and Gigaspora rosea, and their symbiotic lifestyle signature.</title>
        <authorList>
            <person name="Morin E."/>
            <person name="San Clemente H."/>
            <person name="Chen E.C.H."/>
            <person name="De La Providencia I."/>
            <person name="Hainaut M."/>
            <person name="Kuo A."/>
            <person name="Kohler A."/>
            <person name="Murat C."/>
            <person name="Tang N."/>
            <person name="Roy S."/>
            <person name="Loubradou J."/>
            <person name="Henrissat B."/>
            <person name="Grigoriev I.V."/>
            <person name="Corradi N."/>
            <person name="Roux C."/>
            <person name="Martin F.M."/>
        </authorList>
    </citation>
    <scope>NUCLEOTIDE SEQUENCE [LARGE SCALE GENOMIC DNA]</scope>
    <source>
        <strain evidence="2 3">DAOM 227022</strain>
    </source>
</reference>
<evidence type="ECO:0000313" key="3">
    <source>
        <dbReference type="Proteomes" id="UP000265703"/>
    </source>
</evidence>
<dbReference type="Proteomes" id="UP000265703">
    <property type="component" value="Unassembled WGS sequence"/>
</dbReference>
<dbReference type="EMBL" id="QKYT01000549">
    <property type="protein sequence ID" value="RIA83696.1"/>
    <property type="molecule type" value="Genomic_DNA"/>
</dbReference>
<proteinExistence type="predicted"/>
<feature type="region of interest" description="Disordered" evidence="1">
    <location>
        <begin position="1"/>
        <end position="47"/>
    </location>
</feature>
<dbReference type="OrthoDB" id="2423039at2759"/>
<feature type="compositionally biased region" description="Polar residues" evidence="1">
    <location>
        <begin position="32"/>
        <end position="41"/>
    </location>
</feature>
<accession>A0A397SG67</accession>
<sequence>MAKKTRNNRRKTAGMENDKKEEPETRSPKGYASSSNNLPSDQRQREELTKAFEKNLKGLENLVKLFKSDVSKMFDISDPNFPSNASPEK</sequence>
<evidence type="ECO:0000256" key="1">
    <source>
        <dbReference type="SAM" id="MobiDB-lite"/>
    </source>
</evidence>
<protein>
    <submittedName>
        <fullName evidence="2">Uncharacterized protein</fullName>
    </submittedName>
</protein>
<name>A0A397SG67_9GLOM</name>
<dbReference type="AlphaFoldDB" id="A0A397SG67"/>
<gene>
    <name evidence="2" type="ORF">C1645_833418</name>
</gene>